<feature type="transmembrane region" description="Helical" evidence="1">
    <location>
        <begin position="27"/>
        <end position="46"/>
    </location>
</feature>
<geneLocation type="plasmid" evidence="2 3">
    <name>pNG700</name>
</geneLocation>
<dbReference type="EMBL" id="AY596296">
    <property type="protein sequence ID" value="AAV44731.1"/>
    <property type="molecule type" value="Genomic_DNA"/>
</dbReference>
<evidence type="ECO:0000256" key="1">
    <source>
        <dbReference type="SAM" id="Phobius"/>
    </source>
</evidence>
<keyword evidence="1" id="KW-1133">Transmembrane helix</keyword>
<dbReference type="KEGG" id="hma:pNG7007"/>
<dbReference type="Proteomes" id="UP000001169">
    <property type="component" value="Plasmid pNG700"/>
</dbReference>
<dbReference type="EnsemblBacteria" id="AAV44731">
    <property type="protein sequence ID" value="AAV44731"/>
    <property type="gene ID" value="pNG7007"/>
</dbReference>
<dbReference type="InterPro" id="IPR058357">
    <property type="entry name" value="DUF8044"/>
</dbReference>
<keyword evidence="1" id="KW-0472">Membrane</keyword>
<feature type="transmembrane region" description="Helical" evidence="1">
    <location>
        <begin position="52"/>
        <end position="71"/>
    </location>
</feature>
<dbReference type="AlphaFoldDB" id="Q5V6X1"/>
<feature type="transmembrane region" description="Helical" evidence="1">
    <location>
        <begin position="83"/>
        <end position="101"/>
    </location>
</feature>
<evidence type="ECO:0000313" key="2">
    <source>
        <dbReference type="EMBL" id="AAV44731.1"/>
    </source>
</evidence>
<organism evidence="2 3">
    <name type="scientific">Haloarcula marismortui (strain ATCC 43049 / DSM 3752 / JCM 8966 / VKM B-1809)</name>
    <name type="common">Halobacterium marismortui</name>
    <dbReference type="NCBI Taxonomy" id="272569"/>
    <lineage>
        <taxon>Archaea</taxon>
        <taxon>Methanobacteriati</taxon>
        <taxon>Methanobacteriota</taxon>
        <taxon>Stenosarchaea group</taxon>
        <taxon>Halobacteria</taxon>
        <taxon>Halobacteriales</taxon>
        <taxon>Haloarculaceae</taxon>
        <taxon>Haloarcula</taxon>
    </lineage>
</organism>
<sequence length="105" mass="12224">MNGSDTGIKGLTLASPKSDTEPRLRRFLLIYVIVLILLSLAMWWVGFTTFSVYYVLAFLWFLVLSVILISPEADMKWTHGLRWAKWIGWVLLMYVLFRRVMPILG</sequence>
<evidence type="ECO:0000313" key="3">
    <source>
        <dbReference type="Proteomes" id="UP000001169"/>
    </source>
</evidence>
<keyword evidence="2" id="KW-0614">Plasmid</keyword>
<keyword evidence="3" id="KW-1185">Reference proteome</keyword>
<proteinExistence type="predicted"/>
<keyword evidence="1" id="KW-0812">Transmembrane</keyword>
<protein>
    <submittedName>
        <fullName evidence="2">Uncharacterized protein</fullName>
    </submittedName>
</protein>
<reference evidence="2 3" key="1">
    <citation type="journal article" date="2004" name="Genome Res.">
        <title>Genome sequence of Haloarcula marismortui: a halophilic archaeon from the Dead Sea.</title>
        <authorList>
            <person name="Baliga N.S."/>
            <person name="Bonneau R."/>
            <person name="Facciotti M.T."/>
            <person name="Pan M."/>
            <person name="Glusman G."/>
            <person name="Deutsch E.W."/>
            <person name="Shannon P."/>
            <person name="Chiu Y."/>
            <person name="Weng R.S."/>
            <person name="Gan R.R."/>
            <person name="Hung P."/>
            <person name="Date S.V."/>
            <person name="Marcotte E."/>
            <person name="Hood L."/>
            <person name="Ng W.V."/>
        </authorList>
    </citation>
    <scope>NUCLEOTIDE SEQUENCE [LARGE SCALE GENOMIC DNA]</scope>
    <source>
        <strain evidence="3">ATCC 43049 / DSM 3752 / JCM 8966 / VKM B-1809</strain>
        <plasmid evidence="3">Plasmid pNG700</plasmid>
    </source>
</reference>
<accession>Q5V6X1</accession>
<dbReference type="Pfam" id="PF26161">
    <property type="entry name" value="DUF8044"/>
    <property type="match status" value="1"/>
</dbReference>
<dbReference type="HOGENOM" id="CLU_2230297_0_0_2"/>
<name>Q5V6X1_HALMA</name>
<gene>
    <name evidence="2" type="ordered locus">pNG7007</name>
</gene>